<evidence type="ECO:0000256" key="1">
    <source>
        <dbReference type="SAM" id="Phobius"/>
    </source>
</evidence>
<keyword evidence="1" id="KW-0472">Membrane</keyword>
<gene>
    <name evidence="2" type="ORF">V1I91_20705</name>
</gene>
<keyword evidence="3" id="KW-1185">Reference proteome</keyword>
<comment type="caution">
    <text evidence="2">The sequence shown here is derived from an EMBL/GenBank/DDBJ whole genome shotgun (WGS) entry which is preliminary data.</text>
</comment>
<feature type="transmembrane region" description="Helical" evidence="1">
    <location>
        <begin position="7"/>
        <end position="25"/>
    </location>
</feature>
<reference evidence="2 3" key="1">
    <citation type="submission" date="2024-01" db="EMBL/GenBank/DDBJ databases">
        <title>Maribacter spp. originated from different algae showed divergent polysaccharides utilization ability.</title>
        <authorList>
            <person name="Wang H."/>
            <person name="Wu Y."/>
        </authorList>
    </citation>
    <scope>NUCLEOTIDE SEQUENCE [LARGE SCALE GENOMIC DNA]</scope>
    <source>
        <strain evidence="2 3">PR1</strain>
    </source>
</reference>
<dbReference type="EMBL" id="JAZDDG010000015">
    <property type="protein sequence ID" value="MEE1978509.1"/>
    <property type="molecule type" value="Genomic_DNA"/>
</dbReference>
<keyword evidence="1" id="KW-0812">Transmembrane</keyword>
<keyword evidence="1" id="KW-1133">Transmembrane helix</keyword>
<evidence type="ECO:0000313" key="2">
    <source>
        <dbReference type="EMBL" id="MEE1978509.1"/>
    </source>
</evidence>
<proteinExistence type="predicted"/>
<dbReference type="Proteomes" id="UP001356308">
    <property type="component" value="Unassembled WGS sequence"/>
</dbReference>
<protein>
    <recommendedName>
        <fullName evidence="4">Efflux transporter periplasmic adaptor subunit</fullName>
    </recommendedName>
</protein>
<evidence type="ECO:0008006" key="4">
    <source>
        <dbReference type="Google" id="ProtNLM"/>
    </source>
</evidence>
<name>A0ABU7J086_9FLAO</name>
<organism evidence="2 3">
    <name type="scientific">Maribacter cobaltidurans</name>
    <dbReference type="NCBI Taxonomy" id="1178778"/>
    <lineage>
        <taxon>Bacteria</taxon>
        <taxon>Pseudomonadati</taxon>
        <taxon>Bacteroidota</taxon>
        <taxon>Flavobacteriia</taxon>
        <taxon>Flavobacteriales</taxon>
        <taxon>Flavobacteriaceae</taxon>
        <taxon>Maribacter</taxon>
    </lineage>
</organism>
<evidence type="ECO:0000313" key="3">
    <source>
        <dbReference type="Proteomes" id="UP001356308"/>
    </source>
</evidence>
<sequence length="59" mass="6727">MNNKLKSLIYLSCFMVAAVFYHFQINNESGQNLPQNEVMAEADIVVEPFTENMNTEAVQ</sequence>
<accession>A0ABU7J086</accession>
<dbReference type="RefSeq" id="WP_272653155.1">
    <property type="nucleotide sequence ID" value="NZ_JAZDDG010000015.1"/>
</dbReference>